<evidence type="ECO:0000313" key="3">
    <source>
        <dbReference type="Proteomes" id="UP000535501"/>
    </source>
</evidence>
<organism evidence="2 3">
    <name type="scientific">Pseudorhizobium flavum</name>
    <dbReference type="NCBI Taxonomy" id="1335061"/>
    <lineage>
        <taxon>Bacteria</taxon>
        <taxon>Pseudomonadati</taxon>
        <taxon>Pseudomonadota</taxon>
        <taxon>Alphaproteobacteria</taxon>
        <taxon>Hyphomicrobiales</taxon>
        <taxon>Rhizobiaceae</taxon>
        <taxon>Rhizobium/Agrobacterium group</taxon>
        <taxon>Pseudorhizobium</taxon>
    </lineage>
</organism>
<feature type="transmembrane region" description="Helical" evidence="1">
    <location>
        <begin position="221"/>
        <end position="239"/>
    </location>
</feature>
<sequence length="240" mass="25219">MWTWIVGFQKEIYLTFAENIKAIAETGNWAAFLAFLPMGVAFGSVHAMTPGHSKALLATYLAGSSVGLGRAVIASIALSVTHVAVSVAIVLLSLPLVNVMFGGSGPGSSPILEHLSRGLLGVIGLWMIWRAVAGRRPSHDGREGVAVGFMAGLIPCPLTLFIMNFAVLHEVVATGLLFALAMMAGIVVTLASVALLTVLFRNQFVRLLEARPHVLQRTSRALEALAGIILLLVAAATLSG</sequence>
<feature type="transmembrane region" description="Helical" evidence="1">
    <location>
        <begin position="68"/>
        <end position="94"/>
    </location>
</feature>
<dbReference type="GO" id="GO:0032025">
    <property type="term" value="P:response to cobalt ion"/>
    <property type="evidence" value="ECO:0007669"/>
    <property type="project" value="TreeGrafter"/>
</dbReference>
<dbReference type="Proteomes" id="UP000535501">
    <property type="component" value="Unassembled WGS sequence"/>
</dbReference>
<dbReference type="AlphaFoldDB" id="A0A7W9YTW6"/>
<name>A0A7W9YTW6_9HYPH</name>
<evidence type="ECO:0000256" key="1">
    <source>
        <dbReference type="SAM" id="Phobius"/>
    </source>
</evidence>
<keyword evidence="3" id="KW-1185">Reference proteome</keyword>
<dbReference type="GO" id="GO:0015099">
    <property type="term" value="F:nickel cation transmembrane transporter activity"/>
    <property type="evidence" value="ECO:0007669"/>
    <property type="project" value="TreeGrafter"/>
</dbReference>
<dbReference type="RefSeq" id="WP_077549438.1">
    <property type="nucleotide sequence ID" value="NZ_JACHEJ010000001.1"/>
</dbReference>
<keyword evidence="1" id="KW-1133">Transmembrane helix</keyword>
<feature type="transmembrane region" description="Helical" evidence="1">
    <location>
        <begin position="114"/>
        <end position="133"/>
    </location>
</feature>
<keyword evidence="1" id="KW-0812">Transmembrane</keyword>
<proteinExistence type="predicted"/>
<dbReference type="GO" id="GO:0005886">
    <property type="term" value="C:plasma membrane"/>
    <property type="evidence" value="ECO:0007669"/>
    <property type="project" value="UniProtKB-SubCell"/>
</dbReference>
<dbReference type="GO" id="GO:0006824">
    <property type="term" value="P:cobalt ion transport"/>
    <property type="evidence" value="ECO:0007669"/>
    <property type="project" value="UniProtKB-KW"/>
</dbReference>
<keyword evidence="1" id="KW-0472">Membrane</keyword>
<accession>A0A7W9YTW6</accession>
<dbReference type="GO" id="GO:0010045">
    <property type="term" value="P:response to nickel cation"/>
    <property type="evidence" value="ECO:0007669"/>
    <property type="project" value="TreeGrafter"/>
</dbReference>
<dbReference type="InterPro" id="IPR051224">
    <property type="entry name" value="NiCoT_RcnA"/>
</dbReference>
<dbReference type="PANTHER" id="PTHR40659:SF1">
    <property type="entry name" value="NICKEL_COBALT EFFLUX SYSTEM RCNA"/>
    <property type="match status" value="1"/>
</dbReference>
<feature type="transmembrane region" description="Helical" evidence="1">
    <location>
        <begin position="145"/>
        <end position="167"/>
    </location>
</feature>
<reference evidence="2 3" key="1">
    <citation type="submission" date="2020-08" db="EMBL/GenBank/DDBJ databases">
        <title>Genomic Encyclopedia of Type Strains, Phase IV (KMG-IV): sequencing the most valuable type-strain genomes for metagenomic binning, comparative biology and taxonomic classification.</title>
        <authorList>
            <person name="Goeker M."/>
        </authorList>
    </citation>
    <scope>NUCLEOTIDE SEQUENCE [LARGE SCALE GENOMIC DNA]</scope>
    <source>
        <strain evidence="2 3">DSM 102134</strain>
    </source>
</reference>
<evidence type="ECO:0000313" key="2">
    <source>
        <dbReference type="EMBL" id="MBB6178317.1"/>
    </source>
</evidence>
<gene>
    <name evidence="2" type="ORF">HNQ75_000260</name>
</gene>
<feature type="transmembrane region" description="Helical" evidence="1">
    <location>
        <begin position="29"/>
        <end position="47"/>
    </location>
</feature>
<comment type="caution">
    <text evidence="2">The sequence shown here is derived from an EMBL/GenBank/DDBJ whole genome shotgun (WGS) entry which is preliminary data.</text>
</comment>
<protein>
    <submittedName>
        <fullName evidence="2">ABC-type nickel/cobalt efflux system permease component RcnA</fullName>
    </submittedName>
</protein>
<dbReference type="GO" id="GO:0046583">
    <property type="term" value="F:monoatomic cation efflux transmembrane transporter activity"/>
    <property type="evidence" value="ECO:0007669"/>
    <property type="project" value="TreeGrafter"/>
</dbReference>
<dbReference type="EMBL" id="JACHEJ010000001">
    <property type="protein sequence ID" value="MBB6178317.1"/>
    <property type="molecule type" value="Genomic_DNA"/>
</dbReference>
<feature type="transmembrane region" description="Helical" evidence="1">
    <location>
        <begin position="173"/>
        <end position="200"/>
    </location>
</feature>
<dbReference type="PANTHER" id="PTHR40659">
    <property type="entry name" value="NICKEL/COBALT EFFLUX SYSTEM RCNA"/>
    <property type="match status" value="1"/>
</dbReference>